<accession>A0A4R8HAA4</accession>
<dbReference type="GO" id="GO:0046872">
    <property type="term" value="F:metal ion binding"/>
    <property type="evidence" value="ECO:0007669"/>
    <property type="project" value="InterPro"/>
</dbReference>
<dbReference type="RefSeq" id="WP_134115042.1">
    <property type="nucleotide sequence ID" value="NZ_SOEG01000003.1"/>
</dbReference>
<dbReference type="AlphaFoldDB" id="A0A4R8HAA4"/>
<sequence>MNLDFTYQNPTTIYFGKDSLDNLERELENYGDTIMLAYGRSSIKKIGLYDQVISILEESGKKIVELAGIMPNPTYAKVQEGVNLVRENSVDLILAVGGGSVIDCAKGISVSAYCEKDPWKKYWLDFEAVDNKIVPVGSILTLAGTGSEMNGGSVITNDEMKLKMGRVFPAEVNPKFSILNPEYTYSLPEYQMLSGIFDMMSHLMESYFSGKDDVTTDYLIEGLLRSIIHSAKVALKDPKNYEARSNLMWSSTLAMNPLMGLSKTQDWQVHMIEHQLGAYTDCAHGMGLAAVSLPYYRKIYKDGLDKFVRFATQVWGIEEEGKSKEELALAGIDALEAFIRECGIVTNLKDLGATEEMLAKIANSTVILGGYRKLSSEEILDILKTAYDA</sequence>
<evidence type="ECO:0000313" key="4">
    <source>
        <dbReference type="EMBL" id="TDX53223.1"/>
    </source>
</evidence>
<evidence type="ECO:0000313" key="5">
    <source>
        <dbReference type="Proteomes" id="UP000295832"/>
    </source>
</evidence>
<evidence type="ECO:0000259" key="2">
    <source>
        <dbReference type="Pfam" id="PF00465"/>
    </source>
</evidence>
<feature type="domain" description="Fe-containing alcohol dehydrogenase-like C-terminal" evidence="3">
    <location>
        <begin position="195"/>
        <end position="387"/>
    </location>
</feature>
<dbReference type="InterPro" id="IPR001670">
    <property type="entry name" value="ADH_Fe/GldA"/>
</dbReference>
<dbReference type="InterPro" id="IPR056798">
    <property type="entry name" value="ADH_Fe_C"/>
</dbReference>
<dbReference type="GO" id="GO:0005829">
    <property type="term" value="C:cytosol"/>
    <property type="evidence" value="ECO:0007669"/>
    <property type="project" value="TreeGrafter"/>
</dbReference>
<dbReference type="GO" id="GO:1990362">
    <property type="term" value="F:butanol dehydrogenase (NAD+) activity"/>
    <property type="evidence" value="ECO:0007669"/>
    <property type="project" value="InterPro"/>
</dbReference>
<keyword evidence="5" id="KW-1185">Reference proteome</keyword>
<dbReference type="CDD" id="cd08187">
    <property type="entry name" value="BDH"/>
    <property type="match status" value="1"/>
</dbReference>
<dbReference type="Gene3D" id="3.40.50.1970">
    <property type="match status" value="1"/>
</dbReference>
<protein>
    <submittedName>
        <fullName evidence="4">Alcohol dehydrogenase YqhD (Iron-dependent ADH family)</fullName>
    </submittedName>
</protein>
<evidence type="ECO:0000259" key="3">
    <source>
        <dbReference type="Pfam" id="PF25137"/>
    </source>
</evidence>
<name>A0A4R8HAA4_9FIRM</name>
<dbReference type="EMBL" id="SOEG01000003">
    <property type="protein sequence ID" value="TDX53223.1"/>
    <property type="molecule type" value="Genomic_DNA"/>
</dbReference>
<dbReference type="InterPro" id="IPR044731">
    <property type="entry name" value="BDH-like"/>
</dbReference>
<dbReference type="GO" id="GO:1990002">
    <property type="term" value="F:methylglyoxal reductase (NADPH) (acetol producing) activity"/>
    <property type="evidence" value="ECO:0007669"/>
    <property type="project" value="TreeGrafter"/>
</dbReference>
<dbReference type="Gene3D" id="1.20.1090.10">
    <property type="entry name" value="Dehydroquinate synthase-like - alpha domain"/>
    <property type="match status" value="1"/>
</dbReference>
<dbReference type="GO" id="GO:0008106">
    <property type="term" value="F:alcohol dehydrogenase (NADP+) activity"/>
    <property type="evidence" value="ECO:0007669"/>
    <property type="project" value="TreeGrafter"/>
</dbReference>
<feature type="domain" description="Alcohol dehydrogenase iron-type/glycerol dehydrogenase GldA" evidence="2">
    <location>
        <begin position="10"/>
        <end position="181"/>
    </location>
</feature>
<reference evidence="4 5" key="1">
    <citation type="submission" date="2019-03" db="EMBL/GenBank/DDBJ databases">
        <title>Subsurface microbial communities from deep shales in Ohio and West Virginia, USA.</title>
        <authorList>
            <person name="Wrighton K."/>
        </authorList>
    </citation>
    <scope>NUCLEOTIDE SEQUENCE [LARGE SCALE GENOMIC DNA]</scope>
    <source>
        <strain evidence="4 5">MSL 6dP</strain>
    </source>
</reference>
<dbReference type="Proteomes" id="UP000295832">
    <property type="component" value="Unassembled WGS sequence"/>
</dbReference>
<dbReference type="Pfam" id="PF25137">
    <property type="entry name" value="ADH_Fe_C"/>
    <property type="match status" value="1"/>
</dbReference>
<dbReference type="FunFam" id="3.40.50.1970:FF:000003">
    <property type="entry name" value="Alcohol dehydrogenase, iron-containing"/>
    <property type="match status" value="1"/>
</dbReference>
<comment type="caution">
    <text evidence="4">The sequence shown here is derived from an EMBL/GenBank/DDBJ whole genome shotgun (WGS) entry which is preliminary data.</text>
</comment>
<dbReference type="PANTHER" id="PTHR43633:SF1">
    <property type="entry name" value="ALCOHOL DEHYDROGENASE YQHD"/>
    <property type="match status" value="1"/>
</dbReference>
<evidence type="ECO:0000256" key="1">
    <source>
        <dbReference type="ARBA" id="ARBA00023002"/>
    </source>
</evidence>
<dbReference type="SUPFAM" id="SSF56796">
    <property type="entry name" value="Dehydroquinate synthase-like"/>
    <property type="match status" value="1"/>
</dbReference>
<organism evidence="4 5">
    <name type="scientific">Orenia marismortui</name>
    <dbReference type="NCBI Taxonomy" id="46469"/>
    <lineage>
        <taxon>Bacteria</taxon>
        <taxon>Bacillati</taxon>
        <taxon>Bacillota</taxon>
        <taxon>Clostridia</taxon>
        <taxon>Halanaerobiales</taxon>
        <taxon>Halobacteroidaceae</taxon>
        <taxon>Orenia</taxon>
    </lineage>
</organism>
<keyword evidence="1" id="KW-0560">Oxidoreductase</keyword>
<dbReference type="Pfam" id="PF00465">
    <property type="entry name" value="Fe-ADH"/>
    <property type="match status" value="1"/>
</dbReference>
<dbReference type="PANTHER" id="PTHR43633">
    <property type="entry name" value="ALCOHOL DEHYDROGENASE YQHD"/>
    <property type="match status" value="1"/>
</dbReference>
<proteinExistence type="predicted"/>
<gene>
    <name evidence="4" type="ORF">C7959_10375</name>
</gene>